<keyword evidence="3" id="KW-0804">Transcription</keyword>
<dbReference type="AlphaFoldDB" id="A0A126UXZ3"/>
<dbReference type="EMBL" id="CP014327">
    <property type="protein sequence ID" value="AML50942.1"/>
    <property type="molecule type" value="Genomic_DNA"/>
</dbReference>
<dbReference type="KEGG" id="hat:RC74_06340"/>
<dbReference type="SUPFAM" id="SSF46785">
    <property type="entry name" value="Winged helix' DNA-binding domain"/>
    <property type="match status" value="1"/>
</dbReference>
<evidence type="ECO:0000256" key="3">
    <source>
        <dbReference type="ARBA" id="ARBA00023163"/>
    </source>
</evidence>
<dbReference type="CDD" id="cd00090">
    <property type="entry name" value="HTH_ARSR"/>
    <property type="match status" value="1"/>
</dbReference>
<accession>A0A126UXZ3</accession>
<protein>
    <recommendedName>
        <fullName evidence="4">HTH marR-type domain-containing protein</fullName>
    </recommendedName>
</protein>
<dbReference type="PANTHER" id="PTHR38465:SF1">
    <property type="entry name" value="HTH-TYPE TRANSCRIPTIONAL REGULATOR MJ1563-RELATED"/>
    <property type="match status" value="1"/>
</dbReference>
<dbReference type="PANTHER" id="PTHR38465">
    <property type="entry name" value="HTH-TYPE TRANSCRIPTIONAL REGULATOR MJ1563-RELATED"/>
    <property type="match status" value="1"/>
</dbReference>
<keyword evidence="2" id="KW-0238">DNA-binding</keyword>
<dbReference type="InterPro" id="IPR011991">
    <property type="entry name" value="ArsR-like_HTH"/>
</dbReference>
<dbReference type="InterPro" id="IPR036388">
    <property type="entry name" value="WH-like_DNA-bd_sf"/>
</dbReference>
<dbReference type="Pfam" id="PF12802">
    <property type="entry name" value="MarR_2"/>
    <property type="match status" value="1"/>
</dbReference>
<evidence type="ECO:0000256" key="1">
    <source>
        <dbReference type="ARBA" id="ARBA00023015"/>
    </source>
</evidence>
<gene>
    <name evidence="5" type="ORF">RC74_06340</name>
</gene>
<dbReference type="GO" id="GO:0003677">
    <property type="term" value="F:DNA binding"/>
    <property type="evidence" value="ECO:0007669"/>
    <property type="project" value="UniProtKB-KW"/>
</dbReference>
<keyword evidence="6" id="KW-1185">Reference proteome</keyword>
<proteinExistence type="predicted"/>
<reference evidence="5 6" key="1">
    <citation type="submission" date="2016-02" db="EMBL/GenBank/DDBJ databases">
        <title>Complete genome sequence of Halocynthiibacter arcticus PAMC 20958t from arctic marine sediment.</title>
        <authorList>
            <person name="Lee Y.M."/>
            <person name="Baek K."/>
            <person name="Lee H.K."/>
            <person name="Shin S.C."/>
        </authorList>
    </citation>
    <scope>NUCLEOTIDE SEQUENCE [LARGE SCALE GENOMIC DNA]</scope>
    <source>
        <strain evidence="5">PAMC 20958</strain>
    </source>
</reference>
<dbReference type="InterPro" id="IPR000835">
    <property type="entry name" value="HTH_MarR-typ"/>
</dbReference>
<sequence>MSSQGQIDTIRTDFIERMGVVAQTEGTPRMAGQIFAMLVFDGDAIAFGEIATNLAVSRATVSTSIRLLEDRGLIRRVNKRGERQDYFQLADDAYLTMMKFALSGTQRAKGEIDDAIQNLPDGTEDVRRRLSDFSGFYDAINTSLSKTMSNMPKTKP</sequence>
<dbReference type="OrthoDB" id="2733322at2"/>
<dbReference type="GO" id="GO:0003700">
    <property type="term" value="F:DNA-binding transcription factor activity"/>
    <property type="evidence" value="ECO:0007669"/>
    <property type="project" value="InterPro"/>
</dbReference>
<name>A0A126UXZ3_9RHOB</name>
<dbReference type="InterPro" id="IPR036390">
    <property type="entry name" value="WH_DNA-bd_sf"/>
</dbReference>
<evidence type="ECO:0000256" key="2">
    <source>
        <dbReference type="ARBA" id="ARBA00023125"/>
    </source>
</evidence>
<dbReference type="Gene3D" id="1.10.10.10">
    <property type="entry name" value="Winged helix-like DNA-binding domain superfamily/Winged helix DNA-binding domain"/>
    <property type="match status" value="1"/>
</dbReference>
<organism evidence="5 6">
    <name type="scientific">Falsihalocynthiibacter arcticus</name>
    <dbReference type="NCBI Taxonomy" id="1579316"/>
    <lineage>
        <taxon>Bacteria</taxon>
        <taxon>Pseudomonadati</taxon>
        <taxon>Pseudomonadota</taxon>
        <taxon>Alphaproteobacteria</taxon>
        <taxon>Rhodobacterales</taxon>
        <taxon>Roseobacteraceae</taxon>
        <taxon>Falsihalocynthiibacter</taxon>
    </lineage>
</organism>
<evidence type="ECO:0000313" key="6">
    <source>
        <dbReference type="Proteomes" id="UP000070371"/>
    </source>
</evidence>
<feature type="domain" description="HTH marR-type" evidence="4">
    <location>
        <begin position="26"/>
        <end position="81"/>
    </location>
</feature>
<evidence type="ECO:0000259" key="4">
    <source>
        <dbReference type="Pfam" id="PF12802"/>
    </source>
</evidence>
<dbReference type="RefSeq" id="WP_052274589.1">
    <property type="nucleotide sequence ID" value="NZ_CP014327.1"/>
</dbReference>
<dbReference type="InterPro" id="IPR052362">
    <property type="entry name" value="HTH-GbsR_regulator"/>
</dbReference>
<evidence type="ECO:0000313" key="5">
    <source>
        <dbReference type="EMBL" id="AML50942.1"/>
    </source>
</evidence>
<keyword evidence="1" id="KW-0805">Transcription regulation</keyword>
<dbReference type="Proteomes" id="UP000070371">
    <property type="component" value="Chromosome"/>
</dbReference>